<keyword evidence="4" id="KW-1185">Reference proteome</keyword>
<feature type="compositionally biased region" description="Basic and acidic residues" evidence="1">
    <location>
        <begin position="1116"/>
        <end position="1133"/>
    </location>
</feature>
<feature type="region of interest" description="Disordered" evidence="1">
    <location>
        <begin position="201"/>
        <end position="405"/>
    </location>
</feature>
<accession>A0A2A9MPW9</accession>
<feature type="compositionally biased region" description="Basic and acidic residues" evidence="1">
    <location>
        <begin position="1985"/>
        <end position="1995"/>
    </location>
</feature>
<feature type="compositionally biased region" description="Basic and acidic residues" evidence="1">
    <location>
        <begin position="1904"/>
        <end position="1919"/>
    </location>
</feature>
<dbReference type="PANTHER" id="PTHR22957">
    <property type="entry name" value="TBC1 DOMAIN FAMILY MEMBER GTPASE-ACTIVATING PROTEIN"/>
    <property type="match status" value="1"/>
</dbReference>
<feature type="region of interest" description="Disordered" evidence="1">
    <location>
        <begin position="88"/>
        <end position="116"/>
    </location>
</feature>
<feature type="compositionally biased region" description="Low complexity" evidence="1">
    <location>
        <begin position="866"/>
        <end position="875"/>
    </location>
</feature>
<feature type="compositionally biased region" description="Low complexity" evidence="1">
    <location>
        <begin position="1075"/>
        <end position="1086"/>
    </location>
</feature>
<proteinExistence type="predicted"/>
<name>A0A2A9MPW9_BESBE</name>
<feature type="compositionally biased region" description="Polar residues" evidence="1">
    <location>
        <begin position="1255"/>
        <end position="1267"/>
    </location>
</feature>
<dbReference type="GO" id="GO:0006886">
    <property type="term" value="P:intracellular protein transport"/>
    <property type="evidence" value="ECO:0007669"/>
    <property type="project" value="TreeGrafter"/>
</dbReference>
<dbReference type="Proteomes" id="UP000224006">
    <property type="component" value="Chromosome I"/>
</dbReference>
<dbReference type="KEGG" id="bbes:BESB_007880"/>
<dbReference type="GO" id="GO:0005096">
    <property type="term" value="F:GTPase activator activity"/>
    <property type="evidence" value="ECO:0007669"/>
    <property type="project" value="TreeGrafter"/>
</dbReference>
<feature type="compositionally biased region" description="Basic and acidic residues" evidence="1">
    <location>
        <begin position="1811"/>
        <end position="1836"/>
    </location>
</feature>
<dbReference type="EMBL" id="NWUJ01000001">
    <property type="protein sequence ID" value="PFH38446.1"/>
    <property type="molecule type" value="Genomic_DNA"/>
</dbReference>
<protein>
    <recommendedName>
        <fullName evidence="2">Rab-GAP TBC domain-containing protein</fullName>
    </recommendedName>
</protein>
<feature type="compositionally biased region" description="Basic and acidic residues" evidence="1">
    <location>
        <begin position="239"/>
        <end position="259"/>
    </location>
</feature>
<evidence type="ECO:0000256" key="1">
    <source>
        <dbReference type="SAM" id="MobiDB-lite"/>
    </source>
</evidence>
<evidence type="ECO:0000313" key="4">
    <source>
        <dbReference type="Proteomes" id="UP000224006"/>
    </source>
</evidence>
<feature type="region of interest" description="Disordered" evidence="1">
    <location>
        <begin position="1706"/>
        <end position="1731"/>
    </location>
</feature>
<feature type="compositionally biased region" description="Low complexity" evidence="1">
    <location>
        <begin position="331"/>
        <end position="344"/>
    </location>
</feature>
<dbReference type="OrthoDB" id="10263206at2759"/>
<feature type="compositionally biased region" description="Basic and acidic residues" evidence="1">
    <location>
        <begin position="1886"/>
        <end position="1895"/>
    </location>
</feature>
<feature type="region of interest" description="Disordered" evidence="1">
    <location>
        <begin position="1974"/>
        <end position="1995"/>
    </location>
</feature>
<comment type="caution">
    <text evidence="3">The sequence shown here is derived from an EMBL/GenBank/DDBJ whole genome shotgun (WGS) entry which is preliminary data.</text>
</comment>
<feature type="region of interest" description="Disordered" evidence="1">
    <location>
        <begin position="866"/>
        <end position="894"/>
    </location>
</feature>
<feature type="domain" description="Rab-GAP TBC" evidence="2">
    <location>
        <begin position="1397"/>
        <end position="1570"/>
    </location>
</feature>
<dbReference type="VEuPathDB" id="ToxoDB:BESB_007880"/>
<dbReference type="SUPFAM" id="SSF47923">
    <property type="entry name" value="Ypt/Rab-GAP domain of gyp1p"/>
    <property type="match status" value="3"/>
</dbReference>
<feature type="region of interest" description="Disordered" evidence="1">
    <location>
        <begin position="1352"/>
        <end position="1396"/>
    </location>
</feature>
<dbReference type="PROSITE" id="PS50086">
    <property type="entry name" value="TBC_RABGAP"/>
    <property type="match status" value="1"/>
</dbReference>
<feature type="compositionally biased region" description="Low complexity" evidence="1">
    <location>
        <begin position="1712"/>
        <end position="1723"/>
    </location>
</feature>
<dbReference type="GeneID" id="40305850"/>
<feature type="region of interest" description="Disordered" evidence="1">
    <location>
        <begin position="1010"/>
        <end position="1133"/>
    </location>
</feature>
<feature type="compositionally biased region" description="Low complexity" evidence="1">
    <location>
        <begin position="955"/>
        <end position="966"/>
    </location>
</feature>
<feature type="compositionally biased region" description="Polar residues" evidence="1">
    <location>
        <begin position="370"/>
        <end position="381"/>
    </location>
</feature>
<feature type="region of interest" description="Disordered" evidence="1">
    <location>
        <begin position="1323"/>
        <end position="1342"/>
    </location>
</feature>
<dbReference type="RefSeq" id="XP_029222455.1">
    <property type="nucleotide sequence ID" value="XM_029359542.1"/>
</dbReference>
<feature type="compositionally biased region" description="Low complexity" evidence="1">
    <location>
        <begin position="919"/>
        <end position="934"/>
    </location>
</feature>
<feature type="region of interest" description="Disordered" evidence="1">
    <location>
        <begin position="1255"/>
        <end position="1315"/>
    </location>
</feature>
<feature type="compositionally biased region" description="Low complexity" evidence="1">
    <location>
        <begin position="389"/>
        <end position="399"/>
    </location>
</feature>
<organism evidence="3 4">
    <name type="scientific">Besnoitia besnoiti</name>
    <name type="common">Apicomplexan protozoan</name>
    <dbReference type="NCBI Taxonomy" id="94643"/>
    <lineage>
        <taxon>Eukaryota</taxon>
        <taxon>Sar</taxon>
        <taxon>Alveolata</taxon>
        <taxon>Apicomplexa</taxon>
        <taxon>Conoidasida</taxon>
        <taxon>Coccidia</taxon>
        <taxon>Eucoccidiorida</taxon>
        <taxon>Eimeriorina</taxon>
        <taxon>Sarcocystidae</taxon>
        <taxon>Besnoitia</taxon>
    </lineage>
</organism>
<reference evidence="3 4" key="1">
    <citation type="submission" date="2017-09" db="EMBL/GenBank/DDBJ databases">
        <title>Genome sequencing of Besnoitia besnoiti strain Bb-Ger1.</title>
        <authorList>
            <person name="Schares G."/>
            <person name="Venepally P."/>
            <person name="Lorenzi H.A."/>
        </authorList>
    </citation>
    <scope>NUCLEOTIDE SEQUENCE [LARGE SCALE GENOMIC DNA]</scope>
    <source>
        <strain evidence="3 4">Bb-Ger1</strain>
    </source>
</reference>
<feature type="compositionally biased region" description="Basic and acidic residues" evidence="1">
    <location>
        <begin position="1933"/>
        <end position="1943"/>
    </location>
</feature>
<feature type="compositionally biased region" description="Low complexity" evidence="1">
    <location>
        <begin position="1100"/>
        <end position="1114"/>
    </location>
</feature>
<dbReference type="InterPro" id="IPR000195">
    <property type="entry name" value="Rab-GAP-TBC_dom"/>
</dbReference>
<dbReference type="PANTHER" id="PTHR22957:SF27">
    <property type="entry name" value="TBC1 DOMAIN FAMILY MEMBER 13"/>
    <property type="match status" value="1"/>
</dbReference>
<feature type="region of interest" description="Disordered" evidence="1">
    <location>
        <begin position="1"/>
        <end position="70"/>
    </location>
</feature>
<gene>
    <name evidence="3" type="ORF">BESB_007880</name>
</gene>
<feature type="region of interest" description="Disordered" evidence="1">
    <location>
        <begin position="1746"/>
        <end position="1954"/>
    </location>
</feature>
<dbReference type="SMART" id="SM00164">
    <property type="entry name" value="TBC"/>
    <property type="match status" value="1"/>
</dbReference>
<feature type="compositionally biased region" description="Basic and acidic residues" evidence="1">
    <location>
        <begin position="290"/>
        <end position="303"/>
    </location>
</feature>
<feature type="compositionally biased region" description="Basic and acidic residues" evidence="1">
    <location>
        <begin position="1300"/>
        <end position="1315"/>
    </location>
</feature>
<feature type="compositionally biased region" description="Basic and acidic residues" evidence="1">
    <location>
        <begin position="1847"/>
        <end position="1871"/>
    </location>
</feature>
<sequence>MDEGWSGEEAQAGASRLQTAGTAPKAEERSGEAVCSPPSEGKVGRTSRSLLQDSDEDGNNESCGLSNAAHEVSGRDTSLAGCAGSLFSPSSSSTELKDTKDPSSSNPPPSAFSSPSCLCSSLEDAFAGTACLGALPRGDPCVGASQSSSSAARPPSKFDGLSLLDLDFSLQTPTRLGGEAPSAAQPASLHEIDLLGDAGATSSWPLRLQGQSQGSAADEEARQDEASGNLVLSSAAEARPGDVEAETEREPRHGDKAREPLLVVEEECLVDRGDKLESAEGTQKTTGEQGEVKRRPAGDERGSSDGGRGGSREGREEVRLLAAEGGEREGASALEASGGSDAAANVRYAGASEHTGESEPSEGNALRATNLDSSQENSVARKSTEAETEAPAIEEAANADVRGEENVSRVPAETLGSNAPLTGPEKLALIKKHVRNLLAREPSASARSRLEECLAALDEMPLDFEKLRSLCAAGMPDRCPALRALYWRVLLRFLSVDPSQWEEESRRKRNAYESYKRDFIKEPELVRRLRQKRGPRGPRSAMPADGASSFVSSFSSISSPPSSSPSFCSGREAVKSEVFAEGSVVGCSPPAPSASSSALAASAAHPTRSLLAALIPSAGSAERLGSTDKETVSVEKRVSLFGGTPNDMLCRPSSGSSSSTLRTASSLFGDQGDACVSPPASSSLFSSTLPSSTSFSSSPGSAAASRSGFTGALFPEQESDAEQKKLRERFAQAAPHLRSAGSILLEGRQLPTRPVNLESVSDHPLNQQTSSEWRSYWDDADIFDQINKDVFRTRPELAFFNYDPFLSLQQQRERFLRTAVSPSPPPQDREMPHLFSLGKEAHQSSEVDEPIPLLVDYDTLMQQRAASRAGAASQGGSTGGQELGSRVSLPESPKSSRFRLRNAFISSLKNRPASPPVGGSFFFSRSSSRSSAQGGSRGVSTGGEEAACEEHRPAGARPPARAEAKPAALGLRLSNSPLNSLKKRVAALSPRSPPPADSLAAAFGRYENVHSAPQPLSSSTQEERGARSIQQTPCAAAPRSPGLSSIHGAGSVSPFRRFFSKGGAAPPQRLRRPHAAPQGSSGAASPLLGAPGLESNGRATSGEVVSTGASVSASGDEERVWRPMEENEGREMSCARSQSRLRLEGDGDLDCEAAQGFEAARWRTADIRGSGGAFEDERSPNRAESACRESFTRGRLSLDTLTPEELRTPRASVPLGGLPAPSALRERARLGEQENELDVILHQSAAAAASRFLAQPSQSPAMETPTSAAAEDRAEARHAPPLFCSEETHTMEPLSSGEEEGARVHGERVCTSREVSEARNMLAGKAPSAPPGRNSDAEGKGLGDEVLGQEAEDHEGLAPASHPASRGSPPSPFSVCPLSPTASPPEGEGPPPPPALALAAQEREAAAIPQLQPSRAPAGVQDTCDLWHPRRHYDLLCRILFIYAKVNPGIRYVQGMNELLAPVYYVILSDPLCTDPLQAEAEVFFCFTELMQEQRDAFCKALDPTDNGVSGRIARLSALLKLKDKPVWDHLDQLGVDPQFYALRWLLLMLTQEFQMPDVIVLWDAFIADAGWPLPLLYYVCVAMIHWLRPALLAADFTACMKLLQHLPSFDPQVLLGAANHLRAEDIVAGGVSVSANDAVPPANGHPARANDLERLDPLRARNNASAFPLPSSSPAQLAPLFGRRKLHFSSSSSLESVAKSFSSPSCPLSRGLSGAQGSGAHAGAEEAVEASDRGRYGLVCTVSGARRQEGGSDPDCDGDRAGTEEGLSSSSFPGAPLSQVTRENDETKTPGRPFDARCNPLQPLRLPLSTREERGQTQQRHAFDFHGPEGGKACERTTAQGPPLGEDEKEKRKKEREEERRRKEAQRRLEVISSLPAAFLTSGSECRECERKEPPVGVASLSPREREARDAKQREDRSGPTSFFPWRGGRRSAGDSADRDNEGSPFASLGEKLGELRSLGVKNLVADTARALWAAGTGNSDSSGKGERDRGTGE</sequence>
<feature type="region of interest" description="Disordered" evidence="1">
    <location>
        <begin position="526"/>
        <end position="545"/>
    </location>
</feature>
<dbReference type="STRING" id="94643.A0A2A9MPW9"/>
<evidence type="ECO:0000313" key="3">
    <source>
        <dbReference type="EMBL" id="PFH38446.1"/>
    </source>
</evidence>
<dbReference type="InterPro" id="IPR035969">
    <property type="entry name" value="Rab-GAP_TBC_sf"/>
</dbReference>
<feature type="compositionally biased region" description="Basic and acidic residues" evidence="1">
    <location>
        <begin position="269"/>
        <end position="278"/>
    </location>
</feature>
<evidence type="ECO:0000259" key="2">
    <source>
        <dbReference type="PROSITE" id="PS50086"/>
    </source>
</evidence>
<feature type="region of interest" description="Disordered" evidence="1">
    <location>
        <begin position="919"/>
        <end position="966"/>
    </location>
</feature>
<feature type="compositionally biased region" description="Polar residues" evidence="1">
    <location>
        <begin position="201"/>
        <end position="215"/>
    </location>
</feature>
<feature type="compositionally biased region" description="Basic and acidic residues" evidence="1">
    <location>
        <begin position="310"/>
        <end position="330"/>
    </location>
</feature>
<dbReference type="Gene3D" id="1.10.8.270">
    <property type="entry name" value="putative rabgap domain of human tbc1 domain family member 14 like domains"/>
    <property type="match status" value="1"/>
</dbReference>
<dbReference type="Gene3D" id="1.10.472.80">
    <property type="entry name" value="Ypt/Rab-GAP domain of gyp1p, domain 3"/>
    <property type="match status" value="1"/>
</dbReference>
<dbReference type="Pfam" id="PF00566">
    <property type="entry name" value="RabGAP-TBC"/>
    <property type="match status" value="1"/>
</dbReference>